<dbReference type="InterPro" id="IPR044298">
    <property type="entry name" value="MIG/MutY"/>
</dbReference>
<proteinExistence type="inferred from homology"/>
<dbReference type="Pfam" id="PF00633">
    <property type="entry name" value="HHH"/>
    <property type="match status" value="1"/>
</dbReference>
<keyword evidence="9 17" id="KW-0378">Hydrolase</keyword>
<feature type="region of interest" description="Disordered" evidence="15">
    <location>
        <begin position="382"/>
        <end position="408"/>
    </location>
</feature>
<evidence type="ECO:0000256" key="12">
    <source>
        <dbReference type="ARBA" id="ARBA00023204"/>
    </source>
</evidence>
<dbReference type="STRING" id="414684.RC1_0510"/>
<evidence type="ECO:0000256" key="1">
    <source>
        <dbReference type="ARBA" id="ARBA00000843"/>
    </source>
</evidence>
<evidence type="ECO:0000256" key="6">
    <source>
        <dbReference type="ARBA" id="ARBA00022485"/>
    </source>
</evidence>
<evidence type="ECO:0000256" key="7">
    <source>
        <dbReference type="ARBA" id="ARBA00022723"/>
    </source>
</evidence>
<evidence type="ECO:0000256" key="10">
    <source>
        <dbReference type="ARBA" id="ARBA00023004"/>
    </source>
</evidence>
<evidence type="ECO:0000256" key="13">
    <source>
        <dbReference type="ARBA" id="ARBA00023295"/>
    </source>
</evidence>
<dbReference type="GO" id="GO:0035485">
    <property type="term" value="F:adenine/guanine mispair binding"/>
    <property type="evidence" value="ECO:0007669"/>
    <property type="project" value="TreeGrafter"/>
</dbReference>
<protein>
    <recommendedName>
        <fullName evidence="5 14">Adenine DNA glycosylase</fullName>
        <ecNumber evidence="4 14">3.2.2.31</ecNumber>
    </recommendedName>
</protein>
<evidence type="ECO:0000256" key="2">
    <source>
        <dbReference type="ARBA" id="ARBA00002933"/>
    </source>
</evidence>
<keyword evidence="8 14" id="KW-0227">DNA damage</keyword>
<evidence type="ECO:0000313" key="18">
    <source>
        <dbReference type="Proteomes" id="UP000001591"/>
    </source>
</evidence>
<dbReference type="GO" id="GO:0006284">
    <property type="term" value="P:base-excision repair"/>
    <property type="evidence" value="ECO:0007669"/>
    <property type="project" value="UniProtKB-UniRule"/>
</dbReference>
<dbReference type="EC" id="3.2.2.31" evidence="4 14"/>
<evidence type="ECO:0000256" key="8">
    <source>
        <dbReference type="ARBA" id="ARBA00022763"/>
    </source>
</evidence>
<evidence type="ECO:0000256" key="9">
    <source>
        <dbReference type="ARBA" id="ARBA00022801"/>
    </source>
</evidence>
<sequence length="408" mass="43497">MPPASTSSRAGKKAEAAPPDQRPGGLPDAGSRRDRGARLLSWYDRHRRVLPWRAAPGERADPYRVWLSEIMLQQTTVATVGPYFQEFLRRWPTVLDLAAADLDDVLRAWAGLGYYARARNLHRCAVAVARDHGGRFPDTEAELRHLPGIGDYTAAAVAAIAFDRPAAAVDGNVERVLARVFRVEEPLPAAKPRLRALAGALVPEARAGDHTQALFDLGATICTPRRPRCILCPWQPDCAASAAGVQEDLPRKAAKAEKPTRRGTAFLLCDGDGAVLLRRRPETGLLGGMMEVPSTDWTGTVPGADAVRAAAPLPGIGWRPVPGTVRHTFTHFHLELEVLAGRVPQPAPSVPGAVWVPRAGLEAEALPTVMRKVLRHALAADAAGPDGDGLAGDGLAGDGLDEDEGADG</sequence>
<dbReference type="FunFam" id="1.10.340.30:FF:000002">
    <property type="entry name" value="Adenine DNA glycosylase"/>
    <property type="match status" value="1"/>
</dbReference>
<dbReference type="InterPro" id="IPR004036">
    <property type="entry name" value="Endonuclease-III-like_CS2"/>
</dbReference>
<dbReference type="PROSITE" id="PS00764">
    <property type="entry name" value="ENDONUCLEASE_III_1"/>
    <property type="match status" value="1"/>
</dbReference>
<dbReference type="GO" id="GO:0034039">
    <property type="term" value="F:8-oxo-7,8-dihydroguanine DNA N-glycosylase activity"/>
    <property type="evidence" value="ECO:0007669"/>
    <property type="project" value="TreeGrafter"/>
</dbReference>
<dbReference type="Pfam" id="PF00730">
    <property type="entry name" value="HhH-GPD"/>
    <property type="match status" value="1"/>
</dbReference>
<dbReference type="InterPro" id="IPR029119">
    <property type="entry name" value="MutY_C"/>
</dbReference>
<gene>
    <name evidence="17" type="primary">mutY</name>
    <name evidence="17" type="ordered locus">RC1_0510</name>
</gene>
<dbReference type="InterPro" id="IPR004035">
    <property type="entry name" value="Endouclease-III_FeS-bd_BS"/>
</dbReference>
<dbReference type="CDD" id="cd03431">
    <property type="entry name" value="NUDIX_DNA_Glycosylase_C-MutY"/>
    <property type="match status" value="1"/>
</dbReference>
<reference evidence="17 18" key="1">
    <citation type="journal article" date="2010" name="BMC Genomics">
        <title>Metabolic flexibility revealed in the genome of the cyst-forming alpha-1 proteobacterium Rhodospirillum centenum.</title>
        <authorList>
            <person name="Lu Y.K."/>
            <person name="Marden J."/>
            <person name="Han M."/>
            <person name="Swingley W.D."/>
            <person name="Mastrian S.D."/>
            <person name="Chowdhury S.R."/>
            <person name="Hao J."/>
            <person name="Helmy T."/>
            <person name="Kim S."/>
            <person name="Kurdoglu A.A."/>
            <person name="Matthies H.J."/>
            <person name="Rollo D."/>
            <person name="Stothard P."/>
            <person name="Blankenship R.E."/>
            <person name="Bauer C.E."/>
            <person name="Touchman J.W."/>
        </authorList>
    </citation>
    <scope>NUCLEOTIDE SEQUENCE [LARGE SCALE GENOMIC DNA]</scope>
    <source>
        <strain evidence="18">ATCC 51521 / SW</strain>
    </source>
</reference>
<keyword evidence="11" id="KW-0411">Iron-sulfur</keyword>
<feature type="region of interest" description="Disordered" evidence="15">
    <location>
        <begin position="1"/>
        <end position="33"/>
    </location>
</feature>
<dbReference type="HOGENOM" id="CLU_012862_0_2_5"/>
<dbReference type="Gene3D" id="3.90.79.10">
    <property type="entry name" value="Nucleoside Triphosphate Pyrophosphohydrolase"/>
    <property type="match status" value="1"/>
</dbReference>
<dbReference type="GO" id="GO:0046872">
    <property type="term" value="F:metal ion binding"/>
    <property type="evidence" value="ECO:0007669"/>
    <property type="project" value="UniProtKB-UniRule"/>
</dbReference>
<dbReference type="OrthoDB" id="9802365at2"/>
<keyword evidence="18" id="KW-1185">Reference proteome</keyword>
<keyword evidence="13 14" id="KW-0326">Glycosidase</keyword>
<dbReference type="InterPro" id="IPR015797">
    <property type="entry name" value="NUDIX_hydrolase-like_dom_sf"/>
</dbReference>
<dbReference type="PANTHER" id="PTHR42944">
    <property type="entry name" value="ADENINE DNA GLYCOSYLASE"/>
    <property type="match status" value="1"/>
</dbReference>
<evidence type="ECO:0000256" key="5">
    <source>
        <dbReference type="ARBA" id="ARBA00022023"/>
    </source>
</evidence>
<dbReference type="SUPFAM" id="SSF55811">
    <property type="entry name" value="Nudix"/>
    <property type="match status" value="1"/>
</dbReference>
<feature type="domain" description="HhH-GPD" evidence="16">
    <location>
        <begin position="71"/>
        <end position="220"/>
    </location>
</feature>
<dbReference type="eggNOG" id="COG1194">
    <property type="taxonomic scope" value="Bacteria"/>
</dbReference>
<evidence type="ECO:0000256" key="11">
    <source>
        <dbReference type="ARBA" id="ARBA00023014"/>
    </source>
</evidence>
<dbReference type="SMART" id="SM00478">
    <property type="entry name" value="ENDO3c"/>
    <property type="match status" value="1"/>
</dbReference>
<dbReference type="SUPFAM" id="SSF48150">
    <property type="entry name" value="DNA-glycosylase"/>
    <property type="match status" value="1"/>
</dbReference>
<feature type="compositionally biased region" description="Gly residues" evidence="15">
    <location>
        <begin position="386"/>
        <end position="397"/>
    </location>
</feature>
<dbReference type="Gene3D" id="1.10.1670.10">
    <property type="entry name" value="Helix-hairpin-Helix base-excision DNA repair enzymes (C-terminal)"/>
    <property type="match status" value="1"/>
</dbReference>
<evidence type="ECO:0000256" key="15">
    <source>
        <dbReference type="SAM" id="MobiDB-lite"/>
    </source>
</evidence>
<dbReference type="PROSITE" id="PS01155">
    <property type="entry name" value="ENDONUCLEASE_III_2"/>
    <property type="match status" value="1"/>
</dbReference>
<keyword evidence="7" id="KW-0479">Metal-binding</keyword>
<comment type="function">
    <text evidence="2">Adenine glycosylase active on G-A mispairs. MutY also corrects error-prone DNA synthesis past GO lesions which are due to the oxidatively damaged form of guanine: 7,8-dihydro-8-oxoguanine (8-oxo-dGTP).</text>
</comment>
<dbReference type="NCBIfam" id="TIGR01084">
    <property type="entry name" value="mutY"/>
    <property type="match status" value="1"/>
</dbReference>
<dbReference type="InterPro" id="IPR023170">
    <property type="entry name" value="HhH_base_excis_C"/>
</dbReference>
<evidence type="ECO:0000256" key="14">
    <source>
        <dbReference type="RuleBase" id="RU365096"/>
    </source>
</evidence>
<dbReference type="InterPro" id="IPR003265">
    <property type="entry name" value="HhH-GPD_domain"/>
</dbReference>
<dbReference type="InterPro" id="IPR000445">
    <property type="entry name" value="HhH_motif"/>
</dbReference>
<keyword evidence="12" id="KW-0234">DNA repair</keyword>
<dbReference type="InterPro" id="IPR011257">
    <property type="entry name" value="DNA_glycosylase"/>
</dbReference>
<evidence type="ECO:0000256" key="4">
    <source>
        <dbReference type="ARBA" id="ARBA00012045"/>
    </source>
</evidence>
<dbReference type="GO" id="GO:0006298">
    <property type="term" value="P:mismatch repair"/>
    <property type="evidence" value="ECO:0007669"/>
    <property type="project" value="TreeGrafter"/>
</dbReference>
<comment type="similarity">
    <text evidence="3 14">Belongs to the Nth/MutY family.</text>
</comment>
<dbReference type="CDD" id="cd00056">
    <property type="entry name" value="ENDO3c"/>
    <property type="match status" value="1"/>
</dbReference>
<evidence type="ECO:0000313" key="17">
    <source>
        <dbReference type="EMBL" id="ACI97947.1"/>
    </source>
</evidence>
<dbReference type="RefSeq" id="WP_012565739.1">
    <property type="nucleotide sequence ID" value="NC_011420.2"/>
</dbReference>
<evidence type="ECO:0000256" key="3">
    <source>
        <dbReference type="ARBA" id="ARBA00008343"/>
    </source>
</evidence>
<dbReference type="Proteomes" id="UP000001591">
    <property type="component" value="Chromosome"/>
</dbReference>
<comment type="cofactor">
    <cofactor evidence="14">
        <name>[4Fe-4S] cluster</name>
        <dbReference type="ChEBI" id="CHEBI:49883"/>
    </cofactor>
    <text evidence="14">Binds 1 [4Fe-4S] cluster.</text>
</comment>
<dbReference type="InterPro" id="IPR005760">
    <property type="entry name" value="A/G_AdeGlyc_MutY"/>
</dbReference>
<dbReference type="KEGG" id="rce:RC1_0510"/>
<dbReference type="EMBL" id="CP000613">
    <property type="protein sequence ID" value="ACI97947.1"/>
    <property type="molecule type" value="Genomic_DNA"/>
</dbReference>
<dbReference type="Gene3D" id="1.10.340.30">
    <property type="entry name" value="Hypothetical protein, domain 2"/>
    <property type="match status" value="1"/>
</dbReference>
<dbReference type="GO" id="GO:0032357">
    <property type="term" value="F:oxidized purine DNA binding"/>
    <property type="evidence" value="ECO:0007669"/>
    <property type="project" value="TreeGrafter"/>
</dbReference>
<organism evidence="17 18">
    <name type="scientific">Rhodospirillum centenum (strain ATCC 51521 / SW)</name>
    <dbReference type="NCBI Taxonomy" id="414684"/>
    <lineage>
        <taxon>Bacteria</taxon>
        <taxon>Pseudomonadati</taxon>
        <taxon>Pseudomonadota</taxon>
        <taxon>Alphaproteobacteria</taxon>
        <taxon>Rhodospirillales</taxon>
        <taxon>Rhodospirillaceae</taxon>
        <taxon>Rhodospirillum</taxon>
    </lineage>
</organism>
<dbReference type="GO" id="GO:0051539">
    <property type="term" value="F:4 iron, 4 sulfur cluster binding"/>
    <property type="evidence" value="ECO:0007669"/>
    <property type="project" value="UniProtKB-UniRule"/>
</dbReference>
<accession>B6IR61</accession>
<dbReference type="AlphaFoldDB" id="B6IR61"/>
<keyword evidence="6" id="KW-0004">4Fe-4S</keyword>
<dbReference type="PANTHER" id="PTHR42944:SF1">
    <property type="entry name" value="ADENINE DNA GLYCOSYLASE"/>
    <property type="match status" value="1"/>
</dbReference>
<dbReference type="GO" id="GO:0000701">
    <property type="term" value="F:purine-specific mismatch base pair DNA N-glycosylase activity"/>
    <property type="evidence" value="ECO:0007669"/>
    <property type="project" value="UniProtKB-EC"/>
</dbReference>
<evidence type="ECO:0000259" key="16">
    <source>
        <dbReference type="SMART" id="SM00478"/>
    </source>
</evidence>
<name>B6IR61_RHOCS</name>
<feature type="compositionally biased region" description="Acidic residues" evidence="15">
    <location>
        <begin position="399"/>
        <end position="408"/>
    </location>
</feature>
<dbReference type="Pfam" id="PF14815">
    <property type="entry name" value="NUDIX_4"/>
    <property type="match status" value="1"/>
</dbReference>
<comment type="catalytic activity">
    <reaction evidence="1 14">
        <text>Hydrolyzes free adenine bases from 7,8-dihydro-8-oxoguanine:adenine mismatched double-stranded DNA, leaving an apurinic site.</text>
        <dbReference type="EC" id="3.2.2.31"/>
    </reaction>
</comment>
<keyword evidence="10 14" id="KW-0408">Iron</keyword>